<evidence type="ECO:0000256" key="1">
    <source>
        <dbReference type="SAM" id="MobiDB-lite"/>
    </source>
</evidence>
<evidence type="ECO:0008006" key="4">
    <source>
        <dbReference type="Google" id="ProtNLM"/>
    </source>
</evidence>
<feature type="non-terminal residue" evidence="2">
    <location>
        <position position="413"/>
    </location>
</feature>
<protein>
    <recommendedName>
        <fullName evidence="4">Endonuclease/exonuclease/phosphatase domain-containing protein</fullName>
    </recommendedName>
</protein>
<evidence type="ECO:0000313" key="3">
    <source>
        <dbReference type="Proteomes" id="UP001258017"/>
    </source>
</evidence>
<name>A0AAD9VI94_9HYME</name>
<organism evidence="2 3">
    <name type="scientific">Odynerus spinipes</name>
    <dbReference type="NCBI Taxonomy" id="1348599"/>
    <lineage>
        <taxon>Eukaryota</taxon>
        <taxon>Metazoa</taxon>
        <taxon>Ecdysozoa</taxon>
        <taxon>Arthropoda</taxon>
        <taxon>Hexapoda</taxon>
        <taxon>Insecta</taxon>
        <taxon>Pterygota</taxon>
        <taxon>Neoptera</taxon>
        <taxon>Endopterygota</taxon>
        <taxon>Hymenoptera</taxon>
        <taxon>Apocrita</taxon>
        <taxon>Aculeata</taxon>
        <taxon>Vespoidea</taxon>
        <taxon>Vespidae</taxon>
        <taxon>Eumeninae</taxon>
        <taxon>Odynerus</taxon>
    </lineage>
</organism>
<gene>
    <name evidence="2" type="ORF">KPH14_013089</name>
</gene>
<accession>A0AAD9VI94</accession>
<proteinExistence type="predicted"/>
<dbReference type="SUPFAM" id="SSF56219">
    <property type="entry name" value="DNase I-like"/>
    <property type="match status" value="1"/>
</dbReference>
<dbReference type="AlphaFoldDB" id="A0AAD9VI94"/>
<sequence length="413" mass="46611">SITSPSVPLESTSSIPSYSDYQNSDRNSDAYPISTDLATSPHPSKSPEFELSELSLQILNELTMEKKNNEDITKESLLRIVDERIAVHFEKFRRQFVERDLAPNPVASATTKTPRRSTILKIGSLNCGGNLRYTEPSKWVLDNRNTQLYGISHLDFCSLQELIVPNVRWDSPKPGALERFGCIKQQRAHNLFLSSVASVEVNNVKCQKAFGLYINPNLNFRHTTLNGEPLQAINVKVDTYVSRIAAKKNKGVIFVRGKLFDRFDTVIGSVHGLFEGSDAKQAYDNPINKNLVADALKFVCELKRLPDVFVLIGDFNMRASCFQRYLRDEWKLLWNSLQSEIDFCVHEDGLVTCFDKDGFAQPDHILTNQTILDFSVAHSYETDHTYVSVDLELEIKESRDDNANVESGGGHAE</sequence>
<reference evidence="2" key="2">
    <citation type="journal article" date="2023" name="Commun. Biol.">
        <title>Intrasexual cuticular hydrocarbon dimorphism in a wasp sheds light on hydrocarbon biosynthesis genes in Hymenoptera.</title>
        <authorList>
            <person name="Moris V.C."/>
            <person name="Podsiadlowski L."/>
            <person name="Martin S."/>
            <person name="Oeyen J.P."/>
            <person name="Donath A."/>
            <person name="Petersen M."/>
            <person name="Wilbrandt J."/>
            <person name="Misof B."/>
            <person name="Liedtke D."/>
            <person name="Thamm M."/>
            <person name="Scheiner R."/>
            <person name="Schmitt T."/>
            <person name="Niehuis O."/>
        </authorList>
    </citation>
    <scope>NUCLEOTIDE SEQUENCE</scope>
    <source>
        <strain evidence="2">GBR_01_08_01A</strain>
    </source>
</reference>
<keyword evidence="3" id="KW-1185">Reference proteome</keyword>
<dbReference type="InterPro" id="IPR036691">
    <property type="entry name" value="Endo/exonu/phosph_ase_sf"/>
</dbReference>
<feature type="non-terminal residue" evidence="2">
    <location>
        <position position="1"/>
    </location>
</feature>
<reference evidence="2" key="1">
    <citation type="submission" date="2021-08" db="EMBL/GenBank/DDBJ databases">
        <authorList>
            <person name="Misof B."/>
            <person name="Oliver O."/>
            <person name="Podsiadlowski L."/>
            <person name="Donath A."/>
            <person name="Peters R."/>
            <person name="Mayer C."/>
            <person name="Rust J."/>
            <person name="Gunkel S."/>
            <person name="Lesny P."/>
            <person name="Martin S."/>
            <person name="Oeyen J.P."/>
            <person name="Petersen M."/>
            <person name="Panagiotis P."/>
            <person name="Wilbrandt J."/>
            <person name="Tanja T."/>
        </authorList>
    </citation>
    <scope>NUCLEOTIDE SEQUENCE</scope>
    <source>
        <strain evidence="2">GBR_01_08_01A</strain>
        <tissue evidence="2">Thorax + abdomen</tissue>
    </source>
</reference>
<evidence type="ECO:0000313" key="2">
    <source>
        <dbReference type="EMBL" id="KAK2574700.1"/>
    </source>
</evidence>
<dbReference type="Proteomes" id="UP001258017">
    <property type="component" value="Unassembled WGS sequence"/>
</dbReference>
<feature type="region of interest" description="Disordered" evidence="1">
    <location>
        <begin position="1"/>
        <end position="49"/>
    </location>
</feature>
<dbReference type="EMBL" id="JAIFRP010005224">
    <property type="protein sequence ID" value="KAK2574700.1"/>
    <property type="molecule type" value="Genomic_DNA"/>
</dbReference>
<feature type="compositionally biased region" description="Polar residues" evidence="1">
    <location>
        <begin position="1"/>
        <end position="25"/>
    </location>
</feature>
<comment type="caution">
    <text evidence="2">The sequence shown here is derived from an EMBL/GenBank/DDBJ whole genome shotgun (WGS) entry which is preliminary data.</text>
</comment>